<feature type="domain" description="Transposase for insertion sequence element IS21-like C-terminal" evidence="1">
    <location>
        <begin position="109"/>
        <end position="179"/>
    </location>
</feature>
<evidence type="ECO:0000259" key="1">
    <source>
        <dbReference type="Pfam" id="PF22483"/>
    </source>
</evidence>
<dbReference type="PANTHER" id="PTHR35004:SF7">
    <property type="entry name" value="INTEGRASE PROTEIN"/>
    <property type="match status" value="1"/>
</dbReference>
<dbReference type="InterPro" id="IPR036397">
    <property type="entry name" value="RNaseH_sf"/>
</dbReference>
<dbReference type="Pfam" id="PF22483">
    <property type="entry name" value="Mu-transpos_C_2"/>
    <property type="match status" value="1"/>
</dbReference>
<organism evidence="2 3">
    <name type="scientific">Aduncisulcus paluster</name>
    <dbReference type="NCBI Taxonomy" id="2918883"/>
    <lineage>
        <taxon>Eukaryota</taxon>
        <taxon>Metamonada</taxon>
        <taxon>Carpediemonas-like organisms</taxon>
        <taxon>Aduncisulcus</taxon>
    </lineage>
</organism>
<proteinExistence type="predicted"/>
<dbReference type="EMBL" id="BQXS01002230">
    <property type="protein sequence ID" value="GKT31712.1"/>
    <property type="molecule type" value="Genomic_DNA"/>
</dbReference>
<dbReference type="Gene3D" id="3.30.420.10">
    <property type="entry name" value="Ribonuclease H-like superfamily/Ribonuclease H"/>
    <property type="match status" value="1"/>
</dbReference>
<reference evidence="2" key="1">
    <citation type="submission" date="2022-03" db="EMBL/GenBank/DDBJ databases">
        <title>Draft genome sequence of Aduncisulcus paluster, a free-living microaerophilic Fornicata.</title>
        <authorList>
            <person name="Yuyama I."/>
            <person name="Kume K."/>
            <person name="Tamura T."/>
            <person name="Inagaki Y."/>
            <person name="Hashimoto T."/>
        </authorList>
    </citation>
    <scope>NUCLEOTIDE SEQUENCE</scope>
    <source>
        <strain evidence="2">NY0171</strain>
    </source>
</reference>
<comment type="caution">
    <text evidence="2">The sequence shown here is derived from an EMBL/GenBank/DDBJ whole genome shotgun (WGS) entry which is preliminary data.</text>
</comment>
<feature type="non-terminal residue" evidence="2">
    <location>
        <position position="199"/>
    </location>
</feature>
<dbReference type="Proteomes" id="UP001057375">
    <property type="component" value="Unassembled WGS sequence"/>
</dbReference>
<gene>
    <name evidence="2" type="ORF">ADUPG1_002090</name>
</gene>
<protein>
    <submittedName>
        <fullName evidence="2">IS21 family transposase</fullName>
    </submittedName>
</protein>
<feature type="non-terminal residue" evidence="2">
    <location>
        <position position="1"/>
    </location>
</feature>
<accession>A0ABQ5KGT3</accession>
<keyword evidence="3" id="KW-1185">Reference proteome</keyword>
<name>A0ABQ5KGT3_9EUKA</name>
<dbReference type="PANTHER" id="PTHR35004">
    <property type="entry name" value="TRANSPOSASE RV3428C-RELATED"/>
    <property type="match status" value="1"/>
</dbReference>
<evidence type="ECO:0000313" key="2">
    <source>
        <dbReference type="EMBL" id="GKT31712.1"/>
    </source>
</evidence>
<sequence>DNMRVAVAKFVGPHQKEPTRALLQLRGHYSFSHRFCNAYRGNEKGHVERSVEYIRRKAFGLKDRFVDTSEAELWLSSVLEKLNRAKQTGTGKSASEMFAEEKAVFGKLPFSELVCCEQIQLRVDKYATISYRTNRYSVPDHLVGRFVDVNILSHQLEIYFENKKVASHKRSFQKHHWIVNIEHYLSTFKQKPGALPDSL</sequence>
<dbReference type="InterPro" id="IPR054353">
    <property type="entry name" value="IstA-like_C"/>
</dbReference>
<evidence type="ECO:0000313" key="3">
    <source>
        <dbReference type="Proteomes" id="UP001057375"/>
    </source>
</evidence>